<dbReference type="PROSITE" id="PS50090">
    <property type="entry name" value="MYB_LIKE"/>
    <property type="match status" value="1"/>
</dbReference>
<evidence type="ECO:0000259" key="7">
    <source>
        <dbReference type="PROSITE" id="PS50090"/>
    </source>
</evidence>
<comment type="subcellular location">
    <subcellularLocation>
        <location evidence="1">Nucleus</location>
    </subcellularLocation>
</comment>
<dbReference type="PROSITE" id="PS51293">
    <property type="entry name" value="SANT"/>
    <property type="match status" value="1"/>
</dbReference>
<gene>
    <name evidence="10" type="ORF">MICPUN_105391</name>
</gene>
<evidence type="ECO:0000259" key="8">
    <source>
        <dbReference type="PROSITE" id="PS51293"/>
    </source>
</evidence>
<keyword evidence="2" id="KW-0805">Transcription regulation</keyword>
<evidence type="ECO:0000313" key="11">
    <source>
        <dbReference type="Proteomes" id="UP000002009"/>
    </source>
</evidence>
<keyword evidence="4" id="KW-0804">Transcription</keyword>
<dbReference type="InterPro" id="IPR017884">
    <property type="entry name" value="SANT_dom"/>
</dbReference>
<dbReference type="RefSeq" id="XP_002501238.1">
    <property type="nucleotide sequence ID" value="XM_002501192.1"/>
</dbReference>
<protein>
    <submittedName>
        <fullName evidence="10">Uncharacterized protein</fullName>
    </submittedName>
</protein>
<dbReference type="InParanoid" id="C1E352"/>
<dbReference type="PANTHER" id="PTHR44042">
    <property type="entry name" value="DUPLICATED HOMEODOMAIN-LIKE SUPERFAMILY PROTEIN-RELATED"/>
    <property type="match status" value="1"/>
</dbReference>
<dbReference type="PANTHER" id="PTHR44042:SF67">
    <property type="entry name" value="MYB-LIKE PROTEIN I"/>
    <property type="match status" value="1"/>
</dbReference>
<keyword evidence="5" id="KW-0539">Nucleus</keyword>
<dbReference type="CDD" id="cd00167">
    <property type="entry name" value="SANT"/>
    <property type="match status" value="1"/>
</dbReference>
<evidence type="ECO:0000256" key="1">
    <source>
        <dbReference type="ARBA" id="ARBA00004123"/>
    </source>
</evidence>
<dbReference type="AlphaFoldDB" id="C1E352"/>
<evidence type="ECO:0000313" key="10">
    <source>
        <dbReference type="EMBL" id="ACO62496.1"/>
    </source>
</evidence>
<name>C1E352_MICCC</name>
<dbReference type="KEGG" id="mis:MICPUN_105391"/>
<feature type="domain" description="HTH myb-type" evidence="9">
    <location>
        <begin position="156"/>
        <end position="213"/>
    </location>
</feature>
<dbReference type="eggNOG" id="KOG0724">
    <property type="taxonomic scope" value="Eukaryota"/>
</dbReference>
<reference evidence="10 11" key="1">
    <citation type="journal article" date="2009" name="Science">
        <title>Green evolution and dynamic adaptations revealed by genomes of the marine picoeukaryotes Micromonas.</title>
        <authorList>
            <person name="Worden A.Z."/>
            <person name="Lee J.H."/>
            <person name="Mock T."/>
            <person name="Rouze P."/>
            <person name="Simmons M.P."/>
            <person name="Aerts A.L."/>
            <person name="Allen A.E."/>
            <person name="Cuvelier M.L."/>
            <person name="Derelle E."/>
            <person name="Everett M.V."/>
            <person name="Foulon E."/>
            <person name="Grimwood J."/>
            <person name="Gundlach H."/>
            <person name="Henrissat B."/>
            <person name="Napoli C."/>
            <person name="McDonald S.M."/>
            <person name="Parker M.S."/>
            <person name="Rombauts S."/>
            <person name="Salamov A."/>
            <person name="Von Dassow P."/>
            <person name="Badger J.H."/>
            <person name="Coutinho P.M."/>
            <person name="Demir E."/>
            <person name="Dubchak I."/>
            <person name="Gentemann C."/>
            <person name="Eikrem W."/>
            <person name="Gready J.E."/>
            <person name="John U."/>
            <person name="Lanier W."/>
            <person name="Lindquist E.A."/>
            <person name="Lucas S."/>
            <person name="Mayer K.F."/>
            <person name="Moreau H."/>
            <person name="Not F."/>
            <person name="Otillar R."/>
            <person name="Panaud O."/>
            <person name="Pangilinan J."/>
            <person name="Paulsen I."/>
            <person name="Piegu B."/>
            <person name="Poliakov A."/>
            <person name="Robbens S."/>
            <person name="Schmutz J."/>
            <person name="Toulza E."/>
            <person name="Wyss T."/>
            <person name="Zelensky A."/>
            <person name="Zhou K."/>
            <person name="Armbrust E.V."/>
            <person name="Bhattacharya D."/>
            <person name="Goodenough U.W."/>
            <person name="Van de Peer Y."/>
            <person name="Grigoriev I.V."/>
        </authorList>
    </citation>
    <scope>NUCLEOTIDE SEQUENCE [LARGE SCALE GENOMIC DNA]</scope>
    <source>
        <strain evidence="11">RCC299 / NOUM17</strain>
    </source>
</reference>
<dbReference type="PROSITE" id="PS51294">
    <property type="entry name" value="HTH_MYB"/>
    <property type="match status" value="1"/>
</dbReference>
<dbReference type="OrthoDB" id="498348at2759"/>
<dbReference type="InterPro" id="IPR006447">
    <property type="entry name" value="Myb_dom_plants"/>
</dbReference>
<dbReference type="STRING" id="296587.C1E352"/>
<keyword evidence="3" id="KW-0238">DNA-binding</keyword>
<evidence type="ECO:0000256" key="3">
    <source>
        <dbReference type="ARBA" id="ARBA00023125"/>
    </source>
</evidence>
<dbReference type="Gene3D" id="1.10.10.60">
    <property type="entry name" value="Homeodomain-like"/>
    <property type="match status" value="2"/>
</dbReference>
<dbReference type="NCBIfam" id="TIGR01557">
    <property type="entry name" value="myb_SHAQKYF"/>
    <property type="match status" value="1"/>
</dbReference>
<dbReference type="EMBL" id="CP001325">
    <property type="protein sequence ID" value="ACO62496.1"/>
    <property type="molecule type" value="Genomic_DNA"/>
</dbReference>
<dbReference type="Proteomes" id="UP000002009">
    <property type="component" value="Chromosome 4"/>
</dbReference>
<feature type="domain" description="Myb-like" evidence="7">
    <location>
        <begin position="157"/>
        <end position="209"/>
    </location>
</feature>
<organism evidence="10 11">
    <name type="scientific">Micromonas commoda (strain RCC299 / NOUM17 / CCMP2709)</name>
    <name type="common">Picoplanktonic green alga</name>
    <dbReference type="NCBI Taxonomy" id="296587"/>
    <lineage>
        <taxon>Eukaryota</taxon>
        <taxon>Viridiplantae</taxon>
        <taxon>Chlorophyta</taxon>
        <taxon>Mamiellophyceae</taxon>
        <taxon>Mamiellales</taxon>
        <taxon>Mamiellaceae</taxon>
        <taxon>Micromonas</taxon>
    </lineage>
</organism>
<feature type="region of interest" description="Disordered" evidence="6">
    <location>
        <begin position="122"/>
        <end position="163"/>
    </location>
</feature>
<evidence type="ECO:0000256" key="2">
    <source>
        <dbReference type="ARBA" id="ARBA00023015"/>
    </source>
</evidence>
<proteinExistence type="predicted"/>
<accession>C1E352</accession>
<dbReference type="Pfam" id="PF00249">
    <property type="entry name" value="Myb_DNA-binding"/>
    <property type="match status" value="1"/>
</dbReference>
<feature type="compositionally biased region" description="Low complexity" evidence="6">
    <location>
        <begin position="246"/>
        <end position="257"/>
    </location>
</feature>
<evidence type="ECO:0000259" key="9">
    <source>
        <dbReference type="PROSITE" id="PS51294"/>
    </source>
</evidence>
<dbReference type="OMA" id="PHLAYGM"/>
<dbReference type="FunFam" id="1.10.10.60:FF:000009">
    <property type="entry name" value="transcription factor MYB1R1"/>
    <property type="match status" value="1"/>
</dbReference>
<sequence>MTTMDPFPNFSLDGLGLELGRGSMGGIDSVIPYEHWTVDEDKHFETSLAQIGDLDSDDMWGQFSAHIPGKSMVGLKRRFNLLQEDIKNIESGRVPLPHYENHDGVLNTEGVVAPAKVDTAPVAPAPATQTNSGGSNGSKSSSKKKGGKAPAAKTSDQERRKGIPWTEEEHRLFLLGLAKFGKGDWRSISRNFVISRTPTQVASHAQKYFIRLNSLNKKDKRRSSIHDITSVNGAGDSAPNSSQNGQPMPTMVPMQPMASGPMSGNGYYGAPMGNSMGYMQTPGMQTMYVQQPM</sequence>
<feature type="compositionally biased region" description="Low complexity" evidence="6">
    <location>
        <begin position="122"/>
        <end position="140"/>
    </location>
</feature>
<dbReference type="InterPro" id="IPR009057">
    <property type="entry name" value="Homeodomain-like_sf"/>
</dbReference>
<dbReference type="SUPFAM" id="SSF46689">
    <property type="entry name" value="Homeodomain-like"/>
    <property type="match status" value="2"/>
</dbReference>
<dbReference type="GeneID" id="8242899"/>
<feature type="compositionally biased region" description="Polar residues" evidence="6">
    <location>
        <begin position="229"/>
        <end position="245"/>
    </location>
</feature>
<dbReference type="GO" id="GO:0003677">
    <property type="term" value="F:DNA binding"/>
    <property type="evidence" value="ECO:0007669"/>
    <property type="project" value="UniProtKB-KW"/>
</dbReference>
<dbReference type="InterPro" id="IPR017930">
    <property type="entry name" value="Myb_dom"/>
</dbReference>
<dbReference type="SMART" id="SM00717">
    <property type="entry name" value="SANT"/>
    <property type="match status" value="2"/>
</dbReference>
<dbReference type="GO" id="GO:0005634">
    <property type="term" value="C:nucleus"/>
    <property type="evidence" value="ECO:0007669"/>
    <property type="project" value="UniProtKB-SubCell"/>
</dbReference>
<dbReference type="InterPro" id="IPR001005">
    <property type="entry name" value="SANT/Myb"/>
</dbReference>
<dbReference type="FunCoup" id="C1E352">
    <property type="interactions" value="199"/>
</dbReference>
<evidence type="ECO:0000256" key="5">
    <source>
        <dbReference type="ARBA" id="ARBA00023242"/>
    </source>
</evidence>
<evidence type="ECO:0000256" key="4">
    <source>
        <dbReference type="ARBA" id="ARBA00023163"/>
    </source>
</evidence>
<keyword evidence="11" id="KW-1185">Reference proteome</keyword>
<feature type="region of interest" description="Disordered" evidence="6">
    <location>
        <begin position="229"/>
        <end position="258"/>
    </location>
</feature>
<feature type="domain" description="SANT" evidence="8">
    <location>
        <begin position="165"/>
        <end position="213"/>
    </location>
</feature>
<evidence type="ECO:0000256" key="6">
    <source>
        <dbReference type="SAM" id="MobiDB-lite"/>
    </source>
</evidence>